<dbReference type="SUPFAM" id="SSF56425">
    <property type="entry name" value="Succinate dehydrogenase/fumarate reductase flavoprotein, catalytic domain"/>
    <property type="match status" value="1"/>
</dbReference>
<dbReference type="InterPro" id="IPR036188">
    <property type="entry name" value="FAD/NAD-bd_sf"/>
</dbReference>
<dbReference type="SUPFAM" id="SSF51905">
    <property type="entry name" value="FAD/NAD(P)-binding domain"/>
    <property type="match status" value="1"/>
</dbReference>
<evidence type="ECO:0000259" key="6">
    <source>
        <dbReference type="SMART" id="SM00900"/>
    </source>
</evidence>
<dbReference type="PANTHER" id="PTHR43400">
    <property type="entry name" value="FUMARATE REDUCTASE"/>
    <property type="match status" value="1"/>
</dbReference>
<dbReference type="PANTHER" id="PTHR43400:SF7">
    <property type="entry name" value="FAD-DEPENDENT OXIDOREDUCTASE 2 FAD BINDING DOMAIN-CONTAINING PROTEIN"/>
    <property type="match status" value="1"/>
</dbReference>
<keyword evidence="3 5" id="KW-0274">FAD</keyword>
<evidence type="ECO:0000256" key="3">
    <source>
        <dbReference type="ARBA" id="ARBA00022827"/>
    </source>
</evidence>
<dbReference type="RefSeq" id="WP_256692318.1">
    <property type="nucleotide sequence ID" value="NZ_JAVIKH010000015.1"/>
</dbReference>
<evidence type="ECO:0000256" key="2">
    <source>
        <dbReference type="ARBA" id="ARBA00022630"/>
    </source>
</evidence>
<accession>A0ABU4WBF1</accession>
<evidence type="ECO:0000256" key="1">
    <source>
        <dbReference type="ARBA" id="ARBA00008040"/>
    </source>
</evidence>
<dbReference type="InterPro" id="IPR027477">
    <property type="entry name" value="Succ_DH/fumarate_Rdtase_cat_sf"/>
</dbReference>
<dbReference type="SMART" id="SM00900">
    <property type="entry name" value="FMN_bind"/>
    <property type="match status" value="1"/>
</dbReference>
<dbReference type="Proteomes" id="UP001279681">
    <property type="component" value="Unassembled WGS sequence"/>
</dbReference>
<gene>
    <name evidence="7" type="ORF">RFV38_10245</name>
</gene>
<evidence type="ECO:0000313" key="7">
    <source>
        <dbReference type="EMBL" id="MDX8336870.1"/>
    </source>
</evidence>
<comment type="cofactor">
    <cofactor evidence="5">
        <name>FMN</name>
        <dbReference type="ChEBI" id="CHEBI:58210"/>
    </cofactor>
    <text evidence="5">Binds 1 or 2 FMN covalently per subunit.</text>
</comment>
<comment type="caution">
    <text evidence="7">The sequence shown here is derived from an EMBL/GenBank/DDBJ whole genome shotgun (WGS) entry which is preliminary data.</text>
</comment>
<feature type="domain" description="FMN-binding" evidence="6">
    <location>
        <begin position="31"/>
        <end position="105"/>
    </location>
</feature>
<proteinExistence type="inferred from homology"/>
<dbReference type="NCBIfam" id="TIGR01813">
    <property type="entry name" value="flavo_cyto_c"/>
    <property type="match status" value="1"/>
</dbReference>
<evidence type="ECO:0000256" key="5">
    <source>
        <dbReference type="RuleBase" id="RU366062"/>
    </source>
</evidence>
<reference evidence="8" key="1">
    <citation type="submission" date="2023-07" db="EMBL/GenBank/DDBJ databases">
        <authorList>
            <person name="Colorado M.A."/>
            <person name="Villamil L.M."/>
            <person name="Melo J.F."/>
            <person name="Rodriguez J.A."/>
            <person name="Ruiz R.Y."/>
        </authorList>
    </citation>
    <scope>NUCLEOTIDE SEQUENCE [LARGE SCALE GENOMIC DNA]</scope>
    <source>
        <strain evidence="8">C33</strain>
    </source>
</reference>
<sequence>MKTKFLSYFLISTILLGNGMKDGVYIGTGKGYKSDIKTEVIIKNQKIEDIKVISSSDTSIISDAAFNNIKKDIIETQGLGVDMVAGATSSSNGFYRSIIEALKSSGANISELRKIKKEKVLKKEKRELNTDVLVIGGGGAGLAAASSATENGANVILVEKMSFLGGNTILAGGAYNAVDPKRQKPMNIEDSNELFYKQTFEGGDKKGNPKLVKILTDNAYSGIEWLEGKGMKFKDDVFTVLGALYPRSHKPIDPVGTGFILTYEKFLKENNVPILLDTQAKELIIENNRVVGAVVETPEEILTIKSKNGVILATGGFSKNIEYRTKYNPKLTENILSTNTPAATGDGINLSQMANANLIGMEDIQMLPLGDPKTGSLSGNIETTVEDRIFINKKGKRFVAEDERRDVMTNALLNQPDALLYVIVDSQVYPNENDKNNFNESIKELVDENRAIKADSLDELAKKLEIDPEVLIKTIKDYNLAVDKKSDEFGRKLFGKKIEKAPFYAGARIPTIHHTMGGVEINENAEVLNKNGEIIEGLFAAGEVTGGIHGTNRLGGNALADITVFGRIAGEKAANNK</sequence>
<comment type="catalytic activity">
    <reaction evidence="5">
        <text>dihydrourocanate + A = urocanate + AH2</text>
        <dbReference type="Rhea" id="RHEA:36059"/>
        <dbReference type="ChEBI" id="CHEBI:13193"/>
        <dbReference type="ChEBI" id="CHEBI:17499"/>
        <dbReference type="ChEBI" id="CHEBI:27247"/>
        <dbReference type="ChEBI" id="CHEBI:72991"/>
        <dbReference type="EC" id="1.3.99.33"/>
    </reaction>
</comment>
<dbReference type="Gene3D" id="3.90.700.10">
    <property type="entry name" value="Succinate dehydrogenase/fumarate reductase flavoprotein, catalytic domain"/>
    <property type="match status" value="1"/>
</dbReference>
<comment type="cofactor">
    <cofactor evidence="5">
        <name>FAD</name>
        <dbReference type="ChEBI" id="CHEBI:57692"/>
    </cofactor>
    <text evidence="5">Binds 1 FAD per subunit.</text>
</comment>
<comment type="similarity">
    <text evidence="1 5">Belongs to the FAD-dependent oxidoreductase 2 family. FRD/SDH subfamily.</text>
</comment>
<dbReference type="InterPro" id="IPR003953">
    <property type="entry name" value="FAD-dep_OxRdtase_2_FAD-bd"/>
</dbReference>
<keyword evidence="2 5" id="KW-0285">Flavoprotein</keyword>
<organism evidence="7 8">
    <name type="scientific">Candidatus Cetobacterium colombiensis</name>
    <dbReference type="NCBI Taxonomy" id="3073100"/>
    <lineage>
        <taxon>Bacteria</taxon>
        <taxon>Fusobacteriati</taxon>
        <taxon>Fusobacteriota</taxon>
        <taxon>Fusobacteriia</taxon>
        <taxon>Fusobacteriales</taxon>
        <taxon>Fusobacteriaceae</taxon>
        <taxon>Cetobacterium</taxon>
    </lineage>
</organism>
<keyword evidence="4 5" id="KW-0560">Oxidoreductase</keyword>
<evidence type="ECO:0000256" key="4">
    <source>
        <dbReference type="ARBA" id="ARBA00023002"/>
    </source>
</evidence>
<dbReference type="EC" id="1.3.99.33" evidence="5"/>
<dbReference type="Gene3D" id="3.50.50.60">
    <property type="entry name" value="FAD/NAD(P)-binding domain"/>
    <property type="match status" value="1"/>
</dbReference>
<dbReference type="EMBL" id="JAVIKH010000015">
    <property type="protein sequence ID" value="MDX8336870.1"/>
    <property type="molecule type" value="Genomic_DNA"/>
</dbReference>
<dbReference type="InterPro" id="IPR050315">
    <property type="entry name" value="FAD-oxidoreductase_2"/>
</dbReference>
<dbReference type="InterPro" id="IPR010960">
    <property type="entry name" value="Flavocytochrome_c"/>
</dbReference>
<dbReference type="Pfam" id="PF00890">
    <property type="entry name" value="FAD_binding_2"/>
    <property type="match status" value="1"/>
</dbReference>
<dbReference type="InterPro" id="IPR007329">
    <property type="entry name" value="FMN-bd"/>
</dbReference>
<dbReference type="Gene3D" id="3.90.1010.20">
    <property type="match status" value="1"/>
</dbReference>
<protein>
    <recommendedName>
        <fullName evidence="5">Urocanate reductase</fullName>
        <ecNumber evidence="5">1.3.99.33</ecNumber>
    </recommendedName>
</protein>
<dbReference type="Pfam" id="PF04205">
    <property type="entry name" value="FMN_bind"/>
    <property type="match status" value="1"/>
</dbReference>
<name>A0ABU4WBF1_9FUSO</name>
<evidence type="ECO:0000313" key="8">
    <source>
        <dbReference type="Proteomes" id="UP001279681"/>
    </source>
</evidence>
<keyword evidence="8" id="KW-1185">Reference proteome</keyword>